<evidence type="ECO:0000256" key="2">
    <source>
        <dbReference type="SAM" id="MobiDB-lite"/>
    </source>
</evidence>
<evidence type="ECO:0000259" key="3">
    <source>
        <dbReference type="Pfam" id="PF11611"/>
    </source>
</evidence>
<dbReference type="InterPro" id="IPR013783">
    <property type="entry name" value="Ig-like_fold"/>
</dbReference>
<dbReference type="Gene3D" id="2.60.40.1240">
    <property type="match status" value="1"/>
</dbReference>
<keyword evidence="1" id="KW-0732">Signal</keyword>
<comment type="caution">
    <text evidence="4">The sequence shown here is derived from an EMBL/GenBank/DDBJ whole genome shotgun (WGS) entry which is preliminary data.</text>
</comment>
<keyword evidence="5" id="KW-1185">Reference proteome</keyword>
<accession>A0A3A6PX09</accession>
<dbReference type="EMBL" id="QMDW01000041">
    <property type="protein sequence ID" value="RJX47575.1"/>
    <property type="molecule type" value="Genomic_DNA"/>
</dbReference>
<reference evidence="4 5" key="1">
    <citation type="submission" date="2018-06" db="EMBL/GenBank/DDBJ databases">
        <title>Halonotius sp. F13-13 a new haloarchaeeon isolated from a solar saltern from Isla Cristina, Huelva, Spain.</title>
        <authorList>
            <person name="Duran-Viseras A."/>
            <person name="Sanchez-Porro C."/>
            <person name="Ventosa A."/>
        </authorList>
    </citation>
    <scope>NUCLEOTIDE SEQUENCE [LARGE SCALE GENOMIC DNA]</scope>
    <source>
        <strain evidence="4 5">CECT 7525</strain>
    </source>
</reference>
<organism evidence="4 5">
    <name type="scientific">Halonotius pteroides</name>
    <dbReference type="NCBI Taxonomy" id="268735"/>
    <lineage>
        <taxon>Archaea</taxon>
        <taxon>Methanobacteriati</taxon>
        <taxon>Methanobacteriota</taxon>
        <taxon>Stenosarchaea group</taxon>
        <taxon>Halobacteria</taxon>
        <taxon>Halobacteriales</taxon>
        <taxon>Haloferacaceae</taxon>
        <taxon>Halonotius</taxon>
    </lineage>
</organism>
<dbReference type="AlphaFoldDB" id="A0A3A6PX09"/>
<evidence type="ECO:0000256" key="1">
    <source>
        <dbReference type="ARBA" id="ARBA00022729"/>
    </source>
</evidence>
<gene>
    <name evidence="4" type="ORF">DP106_14580</name>
</gene>
<name>A0A3A6PX09_9EURY</name>
<evidence type="ECO:0000313" key="4">
    <source>
        <dbReference type="EMBL" id="RJX47575.1"/>
    </source>
</evidence>
<feature type="domain" description="DUF4352" evidence="3">
    <location>
        <begin position="189"/>
        <end position="272"/>
    </location>
</feature>
<dbReference type="Pfam" id="PF11611">
    <property type="entry name" value="DUF4352"/>
    <property type="match status" value="1"/>
</dbReference>
<feature type="compositionally biased region" description="Low complexity" evidence="2">
    <location>
        <begin position="37"/>
        <end position="46"/>
    </location>
</feature>
<evidence type="ECO:0000313" key="5">
    <source>
        <dbReference type="Proteomes" id="UP000281564"/>
    </source>
</evidence>
<dbReference type="InterPro" id="IPR029051">
    <property type="entry name" value="DUF4352"/>
</dbReference>
<dbReference type="OrthoDB" id="248345at2157"/>
<feature type="region of interest" description="Disordered" evidence="2">
    <location>
        <begin position="18"/>
        <end position="56"/>
    </location>
</feature>
<dbReference type="Gene3D" id="2.60.40.10">
    <property type="entry name" value="Immunoglobulins"/>
    <property type="match status" value="1"/>
</dbReference>
<protein>
    <recommendedName>
        <fullName evidence="3">DUF4352 domain-containing protein</fullName>
    </recommendedName>
</protein>
<dbReference type="RefSeq" id="WP_120086496.1">
    <property type="nucleotide sequence ID" value="NZ_QMDW01000041.1"/>
</dbReference>
<dbReference type="InterPro" id="IPR029050">
    <property type="entry name" value="Immunoprotect_excell_Ig-like"/>
</dbReference>
<dbReference type="PROSITE" id="PS51257">
    <property type="entry name" value="PROKAR_LIPOPROTEIN"/>
    <property type="match status" value="1"/>
</dbReference>
<proteinExistence type="predicted"/>
<dbReference type="Proteomes" id="UP000281564">
    <property type="component" value="Unassembled WGS sequence"/>
</dbReference>
<sequence>MQRRAFTSIVSAGLLTSIAGCSGSPEVSGDSEEGSGDDTQSTQSDSSDNEESQEGGASFEVVEYNLPETASIGSSVSGSIVIRNTGDSAGGTTAPLYIRTPDSDWSLVNEYDIEDVGAGETTSLSVEIDNLEYINRYEFAIGQSENTAVIQTISAEIDWGSEYTTPDGYIIRVDRPELQNTYTAEGYDGETEESPEDRGQWAFANIYVKNETGQSEFSPTGFSLVSGSSQYDSTILFSDPVNKGERYESGELQPGIERSGWLAYELPSDLSVSDLTMAWSESTIGGEISVKWG</sequence>